<dbReference type="OrthoDB" id="1099849at2"/>
<evidence type="ECO:0000256" key="1">
    <source>
        <dbReference type="ARBA" id="ARBA00010641"/>
    </source>
</evidence>
<gene>
    <name evidence="8" type="ORF">D9O36_02385</name>
</gene>
<keyword evidence="3" id="KW-0731">Sigma factor</keyword>
<keyword evidence="5" id="KW-0804">Transcription</keyword>
<sequence>MDKTALNDLKSSDRLKLKVLYNLYRGEFLNFGKRYNLDQDTLSDVYQEAFLALRKRALQGKLDAIDSSMKTYLFGIGKFKIYDELKLRKREVSYESQLHVVGDEYAEIKIEPDSELTEKQELMRKYLKELGEKCRQVLTMFYYRGLNIKEIAEEAGYNNENVVKAQKSRCLKTLRQLCNG</sequence>
<accession>A0A7X2ZQV5</accession>
<evidence type="ECO:0000259" key="7">
    <source>
        <dbReference type="Pfam" id="PF04545"/>
    </source>
</evidence>
<dbReference type="InterPro" id="IPR036388">
    <property type="entry name" value="WH-like_DNA-bd_sf"/>
</dbReference>
<dbReference type="InterPro" id="IPR014284">
    <property type="entry name" value="RNA_pol_sigma-70_dom"/>
</dbReference>
<dbReference type="GO" id="GO:0006352">
    <property type="term" value="P:DNA-templated transcription initiation"/>
    <property type="evidence" value="ECO:0007669"/>
    <property type="project" value="InterPro"/>
</dbReference>
<dbReference type="AlphaFoldDB" id="A0A7X2ZQV5"/>
<reference evidence="8 9" key="1">
    <citation type="journal article" date="2019" name="Mar. Drugs">
        <title>Comparative Genomics and CAZyme Genome Repertoires of Marine Zobellia amurskyensis KMM 3526(T) and Zobellia laminariae KMM 3676(T).</title>
        <authorList>
            <person name="Chernysheva N."/>
            <person name="Bystritskaya E."/>
            <person name="Stenkova A."/>
            <person name="Golovkin I."/>
            <person name="Nedashkovskaya O."/>
            <person name="Isaeva M."/>
        </authorList>
    </citation>
    <scope>NUCLEOTIDE SEQUENCE [LARGE SCALE GENOMIC DNA]</scope>
    <source>
        <strain evidence="8 9">KMM 3526</strain>
    </source>
</reference>
<dbReference type="Gene3D" id="1.10.10.10">
    <property type="entry name" value="Winged helix-like DNA-binding domain superfamily/Winged helix DNA-binding domain"/>
    <property type="match status" value="1"/>
</dbReference>
<dbReference type="PANTHER" id="PTHR43133">
    <property type="entry name" value="RNA POLYMERASE ECF-TYPE SIGMA FACTO"/>
    <property type="match status" value="1"/>
</dbReference>
<dbReference type="GO" id="GO:0003677">
    <property type="term" value="F:DNA binding"/>
    <property type="evidence" value="ECO:0007669"/>
    <property type="project" value="UniProtKB-KW"/>
</dbReference>
<dbReference type="Pfam" id="PF04542">
    <property type="entry name" value="Sigma70_r2"/>
    <property type="match status" value="1"/>
</dbReference>
<protein>
    <submittedName>
        <fullName evidence="8">Sigma-70 family RNA polymerase sigma factor</fullName>
    </submittedName>
</protein>
<feature type="domain" description="RNA polymerase sigma-70 region 2" evidence="6">
    <location>
        <begin position="20"/>
        <end position="90"/>
    </location>
</feature>
<comment type="caution">
    <text evidence="8">The sequence shown here is derived from an EMBL/GenBank/DDBJ whole genome shotgun (WGS) entry which is preliminary data.</text>
</comment>
<proteinExistence type="inferred from homology"/>
<dbReference type="RefSeq" id="WP_155598686.1">
    <property type="nucleotide sequence ID" value="NZ_RCNR01000003.1"/>
</dbReference>
<dbReference type="InterPro" id="IPR013324">
    <property type="entry name" value="RNA_pol_sigma_r3/r4-like"/>
</dbReference>
<keyword evidence="9" id="KW-1185">Reference proteome</keyword>
<dbReference type="Proteomes" id="UP000540519">
    <property type="component" value="Unassembled WGS sequence"/>
</dbReference>
<evidence type="ECO:0000256" key="2">
    <source>
        <dbReference type="ARBA" id="ARBA00023015"/>
    </source>
</evidence>
<name>A0A7X2ZQV5_9FLAO</name>
<dbReference type="InterPro" id="IPR007630">
    <property type="entry name" value="RNA_pol_sigma70_r4"/>
</dbReference>
<evidence type="ECO:0000256" key="5">
    <source>
        <dbReference type="ARBA" id="ARBA00023163"/>
    </source>
</evidence>
<feature type="domain" description="RNA polymerase sigma-70 region 4" evidence="7">
    <location>
        <begin position="127"/>
        <end position="176"/>
    </location>
</feature>
<comment type="similarity">
    <text evidence="1">Belongs to the sigma-70 factor family. ECF subfamily.</text>
</comment>
<dbReference type="Gene3D" id="1.10.1740.10">
    <property type="match status" value="1"/>
</dbReference>
<evidence type="ECO:0000313" key="8">
    <source>
        <dbReference type="EMBL" id="MUH34678.1"/>
    </source>
</evidence>
<dbReference type="PANTHER" id="PTHR43133:SF46">
    <property type="entry name" value="RNA POLYMERASE SIGMA-70 FACTOR ECF SUBFAMILY"/>
    <property type="match status" value="1"/>
</dbReference>
<evidence type="ECO:0000313" key="9">
    <source>
        <dbReference type="Proteomes" id="UP000540519"/>
    </source>
</evidence>
<dbReference type="GO" id="GO:0016987">
    <property type="term" value="F:sigma factor activity"/>
    <property type="evidence" value="ECO:0007669"/>
    <property type="project" value="UniProtKB-KW"/>
</dbReference>
<dbReference type="InterPro" id="IPR039425">
    <property type="entry name" value="RNA_pol_sigma-70-like"/>
</dbReference>
<dbReference type="InterPro" id="IPR007627">
    <property type="entry name" value="RNA_pol_sigma70_r2"/>
</dbReference>
<dbReference type="SUPFAM" id="SSF88659">
    <property type="entry name" value="Sigma3 and sigma4 domains of RNA polymerase sigma factors"/>
    <property type="match status" value="1"/>
</dbReference>
<evidence type="ECO:0000259" key="6">
    <source>
        <dbReference type="Pfam" id="PF04542"/>
    </source>
</evidence>
<dbReference type="EMBL" id="RCNR01000003">
    <property type="protein sequence ID" value="MUH34678.1"/>
    <property type="molecule type" value="Genomic_DNA"/>
</dbReference>
<evidence type="ECO:0000256" key="4">
    <source>
        <dbReference type="ARBA" id="ARBA00023125"/>
    </source>
</evidence>
<keyword evidence="2" id="KW-0805">Transcription regulation</keyword>
<evidence type="ECO:0000256" key="3">
    <source>
        <dbReference type="ARBA" id="ARBA00023082"/>
    </source>
</evidence>
<organism evidence="8 9">
    <name type="scientific">Zobellia amurskyensis</name>
    <dbReference type="NCBI Taxonomy" id="248905"/>
    <lineage>
        <taxon>Bacteria</taxon>
        <taxon>Pseudomonadati</taxon>
        <taxon>Bacteroidota</taxon>
        <taxon>Flavobacteriia</taxon>
        <taxon>Flavobacteriales</taxon>
        <taxon>Flavobacteriaceae</taxon>
        <taxon>Zobellia</taxon>
    </lineage>
</organism>
<dbReference type="SUPFAM" id="SSF88946">
    <property type="entry name" value="Sigma2 domain of RNA polymerase sigma factors"/>
    <property type="match status" value="1"/>
</dbReference>
<dbReference type="InterPro" id="IPR013325">
    <property type="entry name" value="RNA_pol_sigma_r2"/>
</dbReference>
<keyword evidence="4" id="KW-0238">DNA-binding</keyword>
<dbReference type="Pfam" id="PF04545">
    <property type="entry name" value="Sigma70_r4"/>
    <property type="match status" value="1"/>
</dbReference>
<dbReference type="NCBIfam" id="TIGR02937">
    <property type="entry name" value="sigma70-ECF"/>
    <property type="match status" value="1"/>
</dbReference>